<proteinExistence type="predicted"/>
<accession>A0A419Q659</accession>
<reference evidence="1 2" key="1">
    <citation type="journal article" date="2018" name="Biotechnol. Adv.">
        <title>Improved genomic resources and new bioinformatic workflow for the carcinogenic parasite Clonorchis sinensis: Biotechnological implications.</title>
        <authorList>
            <person name="Wang D."/>
            <person name="Korhonen P.K."/>
            <person name="Gasser R.B."/>
            <person name="Young N.D."/>
        </authorList>
    </citation>
    <scope>NUCLEOTIDE SEQUENCE [LARGE SCALE GENOMIC DNA]</scope>
    <source>
        <strain evidence="1">Cs-k2</strain>
    </source>
</reference>
<dbReference type="Proteomes" id="UP000286415">
    <property type="component" value="Unassembled WGS sequence"/>
</dbReference>
<evidence type="ECO:0000313" key="2">
    <source>
        <dbReference type="Proteomes" id="UP000286415"/>
    </source>
</evidence>
<gene>
    <name evidence="1" type="ORF">CSKR_114236</name>
</gene>
<keyword evidence="2" id="KW-1185">Reference proteome</keyword>
<dbReference type="EMBL" id="NIRI02000010">
    <property type="protein sequence ID" value="KAG5453689.1"/>
    <property type="molecule type" value="Genomic_DNA"/>
</dbReference>
<dbReference type="InParanoid" id="A0A419Q659"/>
<organism evidence="1 2">
    <name type="scientific">Clonorchis sinensis</name>
    <name type="common">Chinese liver fluke</name>
    <dbReference type="NCBI Taxonomy" id="79923"/>
    <lineage>
        <taxon>Eukaryota</taxon>
        <taxon>Metazoa</taxon>
        <taxon>Spiralia</taxon>
        <taxon>Lophotrochozoa</taxon>
        <taxon>Platyhelminthes</taxon>
        <taxon>Trematoda</taxon>
        <taxon>Digenea</taxon>
        <taxon>Opisthorchiida</taxon>
        <taxon>Opisthorchiata</taxon>
        <taxon>Opisthorchiidae</taxon>
        <taxon>Clonorchis</taxon>
    </lineage>
</organism>
<name>A0A419Q659_CLOSI</name>
<sequence length="151" mass="17067">MYAAPSAPMALSFSTMGNLDPQRTTLLPPVERTAENALGVMTRVAPVQFCHATRRKHEGWDTTSCPSLDRGNREATDLPVWTVLKLYANRILCKLKTICKVTFVKTVLSDPPYNFYWTVLQAPGARTFAYSIRMSFRLLNIQWTIARRGQA</sequence>
<evidence type="ECO:0000313" key="1">
    <source>
        <dbReference type="EMBL" id="KAG5453689.1"/>
    </source>
</evidence>
<comment type="caution">
    <text evidence="1">The sequence shown here is derived from an EMBL/GenBank/DDBJ whole genome shotgun (WGS) entry which is preliminary data.</text>
</comment>
<dbReference type="AlphaFoldDB" id="A0A419Q659"/>
<reference evidence="1 2" key="2">
    <citation type="journal article" date="2021" name="Genomics">
        <title>High-quality reference genome for Clonorchis sinensis.</title>
        <authorList>
            <person name="Young N.D."/>
            <person name="Stroehlein A.J."/>
            <person name="Kinkar L."/>
            <person name="Wang T."/>
            <person name="Sohn W.M."/>
            <person name="Chang B.C.H."/>
            <person name="Kaur P."/>
            <person name="Weisz D."/>
            <person name="Dudchenko O."/>
            <person name="Aiden E.L."/>
            <person name="Korhonen P.K."/>
            <person name="Gasser R.B."/>
        </authorList>
    </citation>
    <scope>NUCLEOTIDE SEQUENCE [LARGE SCALE GENOMIC DNA]</scope>
    <source>
        <strain evidence="1">Cs-k2</strain>
    </source>
</reference>
<protein>
    <submittedName>
        <fullName evidence="1">Uncharacterized protein</fullName>
    </submittedName>
</protein>